<dbReference type="AlphaFoldDB" id="A0A261U042"/>
<dbReference type="Proteomes" id="UP000216913">
    <property type="component" value="Unassembled WGS sequence"/>
</dbReference>
<dbReference type="Gene3D" id="2.150.10.10">
    <property type="entry name" value="Serralysin-like metalloprotease, C-terminal"/>
    <property type="match status" value="1"/>
</dbReference>
<sequence length="569" mass="57129">MANPYFNAQYYLQNNPDLVLAGITVETAEAHYTKYGAFEESKAGAPRLPNAWFDASFYLQSNPDLIAAGLTLGQALDHYAQYGIFEGRAFSDDADLDPSEFDASAYAAANEDLRTAFGIEDASDLTAEQTADLLGHYLAYGLYESRTTGQTGDFANLVGQSQAAPIAVTAGTVAVGTQFDDTFTLDAATVATASVNGVAGDDTLVITGAGATAVRLTSVENIAINDAADVTVTGTGVETLSFTNASGASYAGALVSDITIGAGTTDVEFAFTGVTGSSDELSLKLAADANVSNGVAVSGVETVDLDLAATVDSNGNFVSAGQIAQLNANGVEGSSLTVNITGGNAASTNSLVVESFGSAELANVTIDGSDYLGGQTLTAGASLANVNVTINGGAGKDLLSTNTAAGHTATLNGGAGDDTLVASLGQDILTGGAGNDVFQFTTANSLVSLTNGTIDKVDTITDFSAGDSVELAATVATGTISNVGEVDANGLVSFETGFLAANTTLTAVVTALSANVGSGEQVLFKFGADAYSFVADATAGDIAGDSLIKLTGVDATKLVTDGATIEFLA</sequence>
<name>A0A261U042_9BORD</name>
<dbReference type="RefSeq" id="WP_094797985.1">
    <property type="nucleotide sequence ID" value="NZ_NEVP01000001.1"/>
</dbReference>
<dbReference type="PRINTS" id="PR00313">
    <property type="entry name" value="CABNDNGRPT"/>
</dbReference>
<protein>
    <recommendedName>
        <fullName evidence="3">Calcium-binding protein</fullName>
    </recommendedName>
</protein>
<dbReference type="GO" id="GO:0005509">
    <property type="term" value="F:calcium ion binding"/>
    <property type="evidence" value="ECO:0007669"/>
    <property type="project" value="InterPro"/>
</dbReference>
<organism evidence="1 2">
    <name type="scientific">Bordetella genomosp. 5</name>
    <dbReference type="NCBI Taxonomy" id="1395608"/>
    <lineage>
        <taxon>Bacteria</taxon>
        <taxon>Pseudomonadati</taxon>
        <taxon>Pseudomonadota</taxon>
        <taxon>Betaproteobacteria</taxon>
        <taxon>Burkholderiales</taxon>
        <taxon>Alcaligenaceae</taxon>
        <taxon>Bordetella</taxon>
    </lineage>
</organism>
<gene>
    <name evidence="1" type="ORF">CAL25_00410</name>
</gene>
<dbReference type="OrthoDB" id="480426at2"/>
<reference evidence="1 2" key="1">
    <citation type="submission" date="2017-05" db="EMBL/GenBank/DDBJ databases">
        <title>Complete and WGS of Bordetella genogroups.</title>
        <authorList>
            <person name="Spilker T."/>
            <person name="LiPuma J."/>
        </authorList>
    </citation>
    <scope>NUCLEOTIDE SEQUENCE [LARGE SCALE GENOMIC DNA]</scope>
    <source>
        <strain evidence="1 2">AU10456</strain>
    </source>
</reference>
<dbReference type="PROSITE" id="PS00330">
    <property type="entry name" value="HEMOLYSIN_CALCIUM"/>
    <property type="match status" value="1"/>
</dbReference>
<dbReference type="InterPro" id="IPR001343">
    <property type="entry name" value="Hemolysn_Ca-bd"/>
</dbReference>
<evidence type="ECO:0000313" key="2">
    <source>
        <dbReference type="Proteomes" id="UP000216913"/>
    </source>
</evidence>
<evidence type="ECO:0008006" key="3">
    <source>
        <dbReference type="Google" id="ProtNLM"/>
    </source>
</evidence>
<dbReference type="InterPro" id="IPR011049">
    <property type="entry name" value="Serralysin-like_metalloprot_C"/>
</dbReference>
<dbReference type="SUPFAM" id="SSF51120">
    <property type="entry name" value="beta-Roll"/>
    <property type="match status" value="1"/>
</dbReference>
<comment type="caution">
    <text evidence="1">The sequence shown here is derived from an EMBL/GenBank/DDBJ whole genome shotgun (WGS) entry which is preliminary data.</text>
</comment>
<keyword evidence="2" id="KW-1185">Reference proteome</keyword>
<evidence type="ECO:0000313" key="1">
    <source>
        <dbReference type="EMBL" id="OZI54921.1"/>
    </source>
</evidence>
<dbReference type="InterPro" id="IPR018511">
    <property type="entry name" value="Hemolysin-typ_Ca-bd_CS"/>
</dbReference>
<accession>A0A261U042</accession>
<dbReference type="Pfam" id="PF00353">
    <property type="entry name" value="HemolysinCabind"/>
    <property type="match status" value="1"/>
</dbReference>
<dbReference type="EMBL" id="NEVP01000001">
    <property type="protein sequence ID" value="OZI54921.1"/>
    <property type="molecule type" value="Genomic_DNA"/>
</dbReference>
<proteinExistence type="predicted"/>